<dbReference type="SUPFAM" id="SSF140453">
    <property type="entry name" value="EsxAB dimer-like"/>
    <property type="match status" value="1"/>
</dbReference>
<dbReference type="EMBL" id="MVHE01000002">
    <property type="protein sequence ID" value="ORA25934.1"/>
    <property type="molecule type" value="Genomic_DNA"/>
</dbReference>
<dbReference type="Proteomes" id="UP000192284">
    <property type="component" value="Unassembled WGS sequence"/>
</dbReference>
<dbReference type="InterPro" id="IPR010310">
    <property type="entry name" value="T7SS_ESAT-6-like"/>
</dbReference>
<comment type="caution">
    <text evidence="1">The sequence shown here is derived from an EMBL/GenBank/DDBJ whole genome shotgun (WGS) entry which is preliminary data.</text>
</comment>
<evidence type="ECO:0000313" key="2">
    <source>
        <dbReference type="Proteomes" id="UP000192284"/>
    </source>
</evidence>
<dbReference type="AlphaFoldDB" id="A0A1X0A7D3"/>
<dbReference type="Pfam" id="PF06013">
    <property type="entry name" value="WXG100"/>
    <property type="match status" value="1"/>
</dbReference>
<dbReference type="Gene3D" id="1.10.287.1060">
    <property type="entry name" value="ESAT-6-like"/>
    <property type="match status" value="1"/>
</dbReference>
<dbReference type="InterPro" id="IPR036689">
    <property type="entry name" value="ESAT-6-like_sf"/>
</dbReference>
<evidence type="ECO:0008006" key="3">
    <source>
        <dbReference type="Google" id="ProtNLM"/>
    </source>
</evidence>
<proteinExistence type="predicted"/>
<accession>A0A1X0A7D3</accession>
<name>A0A1X0A7D3_MYCAN</name>
<reference evidence="1 2" key="1">
    <citation type="submission" date="2017-02" db="EMBL/GenBank/DDBJ databases">
        <title>The new phylogeny of genus Mycobacterium.</title>
        <authorList>
            <person name="Tortoli E."/>
            <person name="Trovato A."/>
            <person name="Cirillo D.M."/>
        </authorList>
    </citation>
    <scope>NUCLEOTIDE SEQUENCE [LARGE SCALE GENOMIC DNA]</scope>
    <source>
        <strain evidence="1 2">DSM 45057</strain>
    </source>
</reference>
<gene>
    <name evidence="1" type="ORF">BST12_02585</name>
</gene>
<dbReference type="OrthoDB" id="4747031at2"/>
<keyword evidence="2" id="KW-1185">Reference proteome</keyword>
<sequence>MTVLDVDLEQLMSSGRHVSGQAEDLATAFLSADNRVEAAQYGWAGASAMVLNARIARWLTASQALIGGVADHGFALQDAAAQYAAAEAQRAQALADVAVAADSRASLKH</sequence>
<organism evidence="1 2">
    <name type="scientific">Mycobacterium angelicum</name>
    <dbReference type="NCBI Taxonomy" id="470074"/>
    <lineage>
        <taxon>Bacteria</taxon>
        <taxon>Bacillati</taxon>
        <taxon>Actinomycetota</taxon>
        <taxon>Actinomycetes</taxon>
        <taxon>Mycobacteriales</taxon>
        <taxon>Mycobacteriaceae</taxon>
        <taxon>Mycobacterium</taxon>
    </lineage>
</organism>
<evidence type="ECO:0000313" key="1">
    <source>
        <dbReference type="EMBL" id="ORA25934.1"/>
    </source>
</evidence>
<protein>
    <recommendedName>
        <fullName evidence="3">WXG100 family type VII secretion target</fullName>
    </recommendedName>
</protein>